<feature type="domain" description="Amino acid transporter transmembrane" evidence="8">
    <location>
        <begin position="122"/>
        <end position="486"/>
    </location>
</feature>
<feature type="transmembrane region" description="Helical" evidence="7">
    <location>
        <begin position="464"/>
        <end position="484"/>
    </location>
</feature>
<evidence type="ECO:0000256" key="4">
    <source>
        <dbReference type="ARBA" id="ARBA00022989"/>
    </source>
</evidence>
<feature type="transmembrane region" description="Helical" evidence="7">
    <location>
        <begin position="526"/>
        <end position="548"/>
    </location>
</feature>
<dbReference type="Pfam" id="PF01490">
    <property type="entry name" value="Aa_trans"/>
    <property type="match status" value="1"/>
</dbReference>
<dbReference type="Proteomes" id="UP000256645">
    <property type="component" value="Unassembled WGS sequence"/>
</dbReference>
<feature type="transmembrane region" description="Helical" evidence="7">
    <location>
        <begin position="388"/>
        <end position="409"/>
    </location>
</feature>
<evidence type="ECO:0000256" key="2">
    <source>
        <dbReference type="ARBA" id="ARBA00008066"/>
    </source>
</evidence>
<keyword evidence="5 7" id="KW-0472">Membrane</keyword>
<dbReference type="InterPro" id="IPR013057">
    <property type="entry name" value="AA_transpt_TM"/>
</dbReference>
<dbReference type="GO" id="GO:0016020">
    <property type="term" value="C:membrane"/>
    <property type="evidence" value="ECO:0007669"/>
    <property type="project" value="UniProtKB-SubCell"/>
</dbReference>
<evidence type="ECO:0000313" key="10">
    <source>
        <dbReference type="Proteomes" id="UP000256645"/>
    </source>
</evidence>
<evidence type="ECO:0000256" key="6">
    <source>
        <dbReference type="SAM" id="MobiDB-lite"/>
    </source>
</evidence>
<evidence type="ECO:0000256" key="7">
    <source>
        <dbReference type="SAM" id="Phobius"/>
    </source>
</evidence>
<feature type="transmembrane region" description="Helical" evidence="7">
    <location>
        <begin position="350"/>
        <end position="372"/>
    </location>
</feature>
<reference evidence="9 10" key="1">
    <citation type="journal article" date="2018" name="IMA Fungus">
        <title>IMA Genome-F 9: Draft genome sequence of Annulohypoxylon stygium, Aspergillus mulundensis, Berkeleyomyces basicola (syn. Thielaviopsis basicola), Ceratocystis smalleyi, two Cercospora beticola strains, Coleophoma cylindrospora, Fusarium fracticaudum, Phialophora cf. hyalina, and Morchella septimelata.</title>
        <authorList>
            <person name="Wingfield B.D."/>
            <person name="Bills G.F."/>
            <person name="Dong Y."/>
            <person name="Huang W."/>
            <person name="Nel W.J."/>
            <person name="Swalarsk-Parry B.S."/>
            <person name="Vaghefi N."/>
            <person name="Wilken P.M."/>
            <person name="An Z."/>
            <person name="de Beer Z.W."/>
            <person name="De Vos L."/>
            <person name="Chen L."/>
            <person name="Duong T.A."/>
            <person name="Gao Y."/>
            <person name="Hammerbacher A."/>
            <person name="Kikkert J.R."/>
            <person name="Li Y."/>
            <person name="Li H."/>
            <person name="Li K."/>
            <person name="Li Q."/>
            <person name="Liu X."/>
            <person name="Ma X."/>
            <person name="Naidoo K."/>
            <person name="Pethybridge S.J."/>
            <person name="Sun J."/>
            <person name="Steenkamp E.T."/>
            <person name="van der Nest M.A."/>
            <person name="van Wyk S."/>
            <person name="Wingfield M.J."/>
            <person name="Xiong C."/>
            <person name="Yue Q."/>
            <person name="Zhang X."/>
        </authorList>
    </citation>
    <scope>NUCLEOTIDE SEQUENCE [LARGE SCALE GENOMIC DNA]</scope>
    <source>
        <strain evidence="9 10">BP6252</strain>
    </source>
</reference>
<gene>
    <name evidence="9" type="ORF">BP6252_10996</name>
</gene>
<dbReference type="PANTHER" id="PTHR22950">
    <property type="entry name" value="AMINO ACID TRANSPORTER"/>
    <property type="match status" value="1"/>
</dbReference>
<dbReference type="AlphaFoldDB" id="A0A3D8QP00"/>
<keyword evidence="4 7" id="KW-1133">Transmembrane helix</keyword>
<protein>
    <recommendedName>
        <fullName evidence="8">Amino acid transporter transmembrane domain-containing protein</fullName>
    </recommendedName>
</protein>
<comment type="subcellular location">
    <subcellularLocation>
        <location evidence="1">Membrane</location>
        <topology evidence="1">Multi-pass membrane protein</topology>
    </subcellularLocation>
</comment>
<evidence type="ECO:0000259" key="8">
    <source>
        <dbReference type="Pfam" id="PF01490"/>
    </source>
</evidence>
<comment type="similarity">
    <text evidence="2">Belongs to the amino acid/polyamine transporter 2 family.</text>
</comment>
<evidence type="ECO:0000256" key="5">
    <source>
        <dbReference type="ARBA" id="ARBA00023136"/>
    </source>
</evidence>
<feature type="transmembrane region" description="Helical" evidence="7">
    <location>
        <begin position="438"/>
        <end position="458"/>
    </location>
</feature>
<keyword evidence="10" id="KW-1185">Reference proteome</keyword>
<dbReference type="OrthoDB" id="40134at2759"/>
<dbReference type="EMBL" id="PDLM01000013">
    <property type="protein sequence ID" value="RDW63451.1"/>
    <property type="molecule type" value="Genomic_DNA"/>
</dbReference>
<feature type="compositionally biased region" description="Polar residues" evidence="6">
    <location>
        <begin position="74"/>
        <end position="87"/>
    </location>
</feature>
<feature type="transmembrane region" description="Helical" evidence="7">
    <location>
        <begin position="318"/>
        <end position="338"/>
    </location>
</feature>
<accession>A0A3D8QP00</accession>
<evidence type="ECO:0000313" key="9">
    <source>
        <dbReference type="EMBL" id="RDW63451.1"/>
    </source>
</evidence>
<feature type="transmembrane region" description="Helical" evidence="7">
    <location>
        <begin position="265"/>
        <end position="285"/>
    </location>
</feature>
<evidence type="ECO:0000256" key="3">
    <source>
        <dbReference type="ARBA" id="ARBA00022692"/>
    </source>
</evidence>
<dbReference type="GO" id="GO:0015179">
    <property type="term" value="F:L-amino acid transmembrane transporter activity"/>
    <property type="evidence" value="ECO:0007669"/>
    <property type="project" value="TreeGrafter"/>
</dbReference>
<feature type="transmembrane region" description="Helical" evidence="7">
    <location>
        <begin position="230"/>
        <end position="253"/>
    </location>
</feature>
<evidence type="ECO:0000256" key="1">
    <source>
        <dbReference type="ARBA" id="ARBA00004141"/>
    </source>
</evidence>
<keyword evidence="3 7" id="KW-0812">Transmembrane</keyword>
<organism evidence="9 10">
    <name type="scientific">Coleophoma cylindrospora</name>
    <dbReference type="NCBI Taxonomy" id="1849047"/>
    <lineage>
        <taxon>Eukaryota</taxon>
        <taxon>Fungi</taxon>
        <taxon>Dikarya</taxon>
        <taxon>Ascomycota</taxon>
        <taxon>Pezizomycotina</taxon>
        <taxon>Leotiomycetes</taxon>
        <taxon>Helotiales</taxon>
        <taxon>Dermateaceae</taxon>
        <taxon>Coleophoma</taxon>
    </lineage>
</organism>
<feature type="transmembrane region" description="Helical" evidence="7">
    <location>
        <begin position="154"/>
        <end position="174"/>
    </location>
</feature>
<feature type="region of interest" description="Disordered" evidence="6">
    <location>
        <begin position="72"/>
        <end position="110"/>
    </location>
</feature>
<sequence length="575" mass="62812">MDVKQAITPADIQRDEKDRGTVETFQVGEMPHKEILLEEYLYWASITRAQEAQYEDEGDSFRLFRGKLTKKSPIETNTPTPVEISNGTDEKNGHAVDRASTSPTTAVSDEEWAEASRGIRTATWSAVFYLVTADIMGPSSAPWAIAQLGYGPGISLYVIFGIVAGTGWLLWQMFLKLDSEKYPLKTYGDLAFRVFGSNSRHFVNVLQSIEILSNVGVILLGNSQGLSQVVVGKVCFSVLCLIWAIAGMVIGQIRTLQKLSYLTSLNLWMTILTLCMTMGIISHSAPSYATALASNGVAEGPVITTGGVPPGSTFNTQIVGLMQAVYSYGGAVLFLEFMSEMKRPWDFWKSLMAAQVVILTVYLTFGIFVYTYQGQFAINPAGQGISNFTWLCVINVIGMVAGIISGALYGNIGIKVIYQTVIKDAFNGPELSSSRGKLIWAGMVPLYWSLAFVIASAIPQFSNIQGFIGALCILQFSYTFPPLLKLGFDIQVHAILPGESFDPVTRQVNRMDKGFTRWVRGMKHQWYIKLALLLFVLASASTAILGMYSSTLAIIAGFKAYHAASAFGCVSPVIG</sequence>
<dbReference type="STRING" id="1849047.A0A3D8QP00"/>
<name>A0A3D8QP00_9HELO</name>
<feature type="compositionally biased region" description="Basic and acidic residues" evidence="6">
    <location>
        <begin position="88"/>
        <end position="97"/>
    </location>
</feature>
<comment type="caution">
    <text evidence="9">The sequence shown here is derived from an EMBL/GenBank/DDBJ whole genome shotgun (WGS) entry which is preliminary data.</text>
</comment>
<dbReference type="PANTHER" id="PTHR22950:SF461">
    <property type="entry name" value="AMINO ACID TRANSPORTER TRANSMEMBRANE DOMAIN-CONTAINING PROTEIN"/>
    <property type="match status" value="1"/>
</dbReference>
<proteinExistence type="inferred from homology"/>